<dbReference type="EMBL" id="QFOH01000025">
    <property type="protein sequence ID" value="PZP21743.1"/>
    <property type="molecule type" value="Genomic_DNA"/>
</dbReference>
<protein>
    <submittedName>
        <fullName evidence="3">Heme biosynthesis operon protein HemX</fullName>
    </submittedName>
</protein>
<sequence length="375" mass="40971">MSETDAKIAEAQDPVTPVEVAAEPRRPGNGVAVLALLVGIAALAIGGWAGWQSHTQQQLEQRRQAEQASLAKQVDERLQQNGQQVEARLQGLPSAQSIDEQRRLLVTLQGDQQQLAKTMTSVLGASRESWRLAEAEHLLRLAILRLTALQDIASATALVQGADDILRAQDDPLAFAARGELIKALETLRALPQPDRNGLFLQLSALRSQADQLQTLAPEYEIDETGAAPVPADAPWWQRTWDKLSKYVRLELHADQDIRPQLAGQSLAQVRLTLSLALEQAQWAALNAQPDIYRAALTQAQELLKTYFDAQSHEVGALASRLAQLAEQPVSVEIPDLRPALLGLQAYLKEREAPRQDKPAADEAEQPADAVEAGE</sequence>
<evidence type="ECO:0000313" key="3">
    <source>
        <dbReference type="EMBL" id="PZP21743.1"/>
    </source>
</evidence>
<dbReference type="RefSeq" id="WP_273234002.1">
    <property type="nucleotide sequence ID" value="NZ_QFOH01000025.1"/>
</dbReference>
<comment type="caution">
    <text evidence="3">The sequence shown here is derived from an EMBL/GenBank/DDBJ whole genome shotgun (WGS) entry which is preliminary data.</text>
</comment>
<name>A0A2W5CU58_9PSED</name>
<dbReference type="Pfam" id="PF04375">
    <property type="entry name" value="HemX"/>
    <property type="match status" value="1"/>
</dbReference>
<proteinExistence type="predicted"/>
<keyword evidence="2" id="KW-0472">Membrane</keyword>
<dbReference type="PANTHER" id="PTHR38043:SF1">
    <property type="entry name" value="PROTEIN HEMX"/>
    <property type="match status" value="1"/>
</dbReference>
<keyword evidence="2" id="KW-0812">Transmembrane</keyword>
<dbReference type="InterPro" id="IPR007470">
    <property type="entry name" value="HemX"/>
</dbReference>
<accession>A0A2W5CU58</accession>
<feature type="transmembrane region" description="Helical" evidence="2">
    <location>
        <begin position="31"/>
        <end position="51"/>
    </location>
</feature>
<dbReference type="PANTHER" id="PTHR38043">
    <property type="entry name" value="PROTEIN HEMX"/>
    <property type="match status" value="1"/>
</dbReference>
<feature type="region of interest" description="Disordered" evidence="1">
    <location>
        <begin position="352"/>
        <end position="375"/>
    </location>
</feature>
<organism evidence="3 4">
    <name type="scientific">Pseudomonas kuykendallii</name>
    <dbReference type="NCBI Taxonomy" id="1007099"/>
    <lineage>
        <taxon>Bacteria</taxon>
        <taxon>Pseudomonadati</taxon>
        <taxon>Pseudomonadota</taxon>
        <taxon>Gammaproteobacteria</taxon>
        <taxon>Pseudomonadales</taxon>
        <taxon>Pseudomonadaceae</taxon>
        <taxon>Pseudomonas</taxon>
    </lineage>
</organism>
<dbReference type="Proteomes" id="UP000249198">
    <property type="component" value="Unassembled WGS sequence"/>
</dbReference>
<gene>
    <name evidence="3" type="ORF">DI599_17895</name>
</gene>
<dbReference type="AlphaFoldDB" id="A0A2W5CU58"/>
<evidence type="ECO:0000256" key="2">
    <source>
        <dbReference type="SAM" id="Phobius"/>
    </source>
</evidence>
<feature type="compositionally biased region" description="Acidic residues" evidence="1">
    <location>
        <begin position="362"/>
        <end position="375"/>
    </location>
</feature>
<evidence type="ECO:0000313" key="4">
    <source>
        <dbReference type="Proteomes" id="UP000249198"/>
    </source>
</evidence>
<feature type="compositionally biased region" description="Basic and acidic residues" evidence="1">
    <location>
        <begin position="352"/>
        <end position="361"/>
    </location>
</feature>
<reference evidence="3 4" key="1">
    <citation type="submission" date="2017-08" db="EMBL/GenBank/DDBJ databases">
        <title>Infants hospitalized years apart are colonized by the same room-sourced microbial strains.</title>
        <authorList>
            <person name="Brooks B."/>
            <person name="Olm M.R."/>
            <person name="Firek B.A."/>
            <person name="Baker R."/>
            <person name="Thomas B.C."/>
            <person name="Morowitz M.J."/>
            <person name="Banfield J.F."/>
        </authorList>
    </citation>
    <scope>NUCLEOTIDE SEQUENCE [LARGE SCALE GENOMIC DNA]</scope>
    <source>
        <strain evidence="3">S2_009_000_R2_77</strain>
    </source>
</reference>
<keyword evidence="2" id="KW-1133">Transmembrane helix</keyword>
<evidence type="ECO:0000256" key="1">
    <source>
        <dbReference type="SAM" id="MobiDB-lite"/>
    </source>
</evidence>